<evidence type="ECO:0000313" key="1">
    <source>
        <dbReference type="EMBL" id="CAE0821260.1"/>
    </source>
</evidence>
<accession>A0A7S4G0I5</accession>
<reference evidence="1" key="1">
    <citation type="submission" date="2021-01" db="EMBL/GenBank/DDBJ databases">
        <authorList>
            <person name="Corre E."/>
            <person name="Pelletier E."/>
            <person name="Niang G."/>
            <person name="Scheremetjew M."/>
            <person name="Finn R."/>
            <person name="Kale V."/>
            <person name="Holt S."/>
            <person name="Cochrane G."/>
            <person name="Meng A."/>
            <person name="Brown T."/>
            <person name="Cohen L."/>
        </authorList>
    </citation>
    <scope>NUCLEOTIDE SEQUENCE</scope>
    <source>
        <strain evidence="1">CCMP1594</strain>
    </source>
</reference>
<protein>
    <submittedName>
        <fullName evidence="1">Uncharacterized protein</fullName>
    </submittedName>
</protein>
<organism evidence="1">
    <name type="scientific">Eutreptiella gymnastica</name>
    <dbReference type="NCBI Taxonomy" id="73025"/>
    <lineage>
        <taxon>Eukaryota</taxon>
        <taxon>Discoba</taxon>
        <taxon>Euglenozoa</taxon>
        <taxon>Euglenida</taxon>
        <taxon>Spirocuta</taxon>
        <taxon>Euglenophyceae</taxon>
        <taxon>Eutreptiales</taxon>
        <taxon>Eutreptiaceae</taxon>
        <taxon>Eutreptiella</taxon>
    </lineage>
</organism>
<gene>
    <name evidence="1" type="ORF">EGYM00163_LOCUS32433</name>
</gene>
<name>A0A7S4G0I5_9EUGL</name>
<dbReference type="AlphaFoldDB" id="A0A7S4G0I5"/>
<proteinExistence type="predicted"/>
<sequence length="113" mass="11999">MTDSRRSNIDRIATNPAELMLRHSAALQRGYKCWDPTASFCAGFQLLTGLARALGYPAHPCVAPCLASTGSRASYSAARSTFFGAVLEVSHVSLLDLEMAQNAFLIASSFAAG</sequence>
<dbReference type="EMBL" id="HBJA01093413">
    <property type="protein sequence ID" value="CAE0821260.1"/>
    <property type="molecule type" value="Transcribed_RNA"/>
</dbReference>